<dbReference type="AlphaFoldDB" id="A0AAD5Y4U4"/>
<dbReference type="SUPFAM" id="SSF56112">
    <property type="entry name" value="Protein kinase-like (PK-like)"/>
    <property type="match status" value="1"/>
</dbReference>
<evidence type="ECO:0000313" key="2">
    <source>
        <dbReference type="EMBL" id="KAJ3259448.1"/>
    </source>
</evidence>
<dbReference type="Pfam" id="PF01636">
    <property type="entry name" value="APH"/>
    <property type="match status" value="1"/>
</dbReference>
<dbReference type="Gene3D" id="3.90.1200.10">
    <property type="match status" value="1"/>
</dbReference>
<protein>
    <recommendedName>
        <fullName evidence="1">Aminoglycoside phosphotransferase domain-containing protein</fullName>
    </recommendedName>
</protein>
<keyword evidence="3" id="KW-1185">Reference proteome</keyword>
<comment type="caution">
    <text evidence="2">The sequence shown here is derived from an EMBL/GenBank/DDBJ whole genome shotgun (WGS) entry which is preliminary data.</text>
</comment>
<dbReference type="PANTHER" id="PTHR21310">
    <property type="entry name" value="AMINOGLYCOSIDE PHOSPHOTRANSFERASE-RELATED-RELATED"/>
    <property type="match status" value="1"/>
</dbReference>
<name>A0AAD5Y4U4_9FUNG</name>
<organism evidence="2 3">
    <name type="scientific">Boothiomyces macroporosus</name>
    <dbReference type="NCBI Taxonomy" id="261099"/>
    <lineage>
        <taxon>Eukaryota</taxon>
        <taxon>Fungi</taxon>
        <taxon>Fungi incertae sedis</taxon>
        <taxon>Chytridiomycota</taxon>
        <taxon>Chytridiomycota incertae sedis</taxon>
        <taxon>Chytridiomycetes</taxon>
        <taxon>Rhizophydiales</taxon>
        <taxon>Terramycetaceae</taxon>
        <taxon>Boothiomyces</taxon>
    </lineage>
</organism>
<gene>
    <name evidence="2" type="ORF">HK103_002351</name>
</gene>
<accession>A0AAD5Y4U4</accession>
<dbReference type="Proteomes" id="UP001210925">
    <property type="component" value="Unassembled WGS sequence"/>
</dbReference>
<evidence type="ECO:0000313" key="3">
    <source>
        <dbReference type="Proteomes" id="UP001210925"/>
    </source>
</evidence>
<proteinExistence type="predicted"/>
<feature type="domain" description="Aminoglycoside phosphotransferase" evidence="1">
    <location>
        <begin position="38"/>
        <end position="314"/>
    </location>
</feature>
<sequence length="384" mass="43209">MTLTLTPKVTLILKNTVATLLNAPTLSVEELWKNVEYREIKVGLNSRVFIVTLPIPAKKDGISLVVKLSNGNNYSRNAMKREKQALQTLTQVEKQYSEDTKVFAVENRVRIPQLLYYGENIPRVFANEDENGSNESNTLSYTIEIMEMLRGKDAGSLILAMPSPPNKENKLDQLLSIMKIIGRQLAAFHYSLYTYPTLPTQIGLLRCNPNTAASNSLEWLSHHLEYFKSIWNTKQEANPPEEYTLAEELLEKCKLEFEKNSSNFPLVLVHGDAMLPNFIVDDFIINAPTVTGMIDLGDCGVGDARYDLGALFWSVRYNCEKNSNLGTTDSDITLLFEAILDGYHAGIPSNIPGLNTPVKYTVEMVETFSLILHDLYDVIAYDIQ</sequence>
<dbReference type="EMBL" id="JADGKB010000018">
    <property type="protein sequence ID" value="KAJ3259448.1"/>
    <property type="molecule type" value="Genomic_DNA"/>
</dbReference>
<evidence type="ECO:0000259" key="1">
    <source>
        <dbReference type="Pfam" id="PF01636"/>
    </source>
</evidence>
<reference evidence="2" key="1">
    <citation type="submission" date="2020-05" db="EMBL/GenBank/DDBJ databases">
        <title>Phylogenomic resolution of chytrid fungi.</title>
        <authorList>
            <person name="Stajich J.E."/>
            <person name="Amses K."/>
            <person name="Simmons R."/>
            <person name="Seto K."/>
            <person name="Myers J."/>
            <person name="Bonds A."/>
            <person name="Quandt C.A."/>
            <person name="Barry K."/>
            <person name="Liu P."/>
            <person name="Grigoriev I."/>
            <person name="Longcore J.E."/>
            <person name="James T.Y."/>
        </authorList>
    </citation>
    <scope>NUCLEOTIDE SEQUENCE</scope>
    <source>
        <strain evidence="2">PLAUS21</strain>
    </source>
</reference>
<dbReference type="InterPro" id="IPR051678">
    <property type="entry name" value="AGP_Transferase"/>
</dbReference>
<dbReference type="InterPro" id="IPR002575">
    <property type="entry name" value="Aminoglycoside_PTrfase"/>
</dbReference>
<dbReference type="InterPro" id="IPR011009">
    <property type="entry name" value="Kinase-like_dom_sf"/>
</dbReference>